<evidence type="ECO:0000313" key="1">
    <source>
        <dbReference type="EMBL" id="RPD96146.1"/>
    </source>
</evidence>
<evidence type="ECO:0000313" key="2">
    <source>
        <dbReference type="Proteomes" id="UP000270856"/>
    </source>
</evidence>
<sequence length="101" mass="11633">MKLLIITAVAAYDKAIRQMLKISEVKTFSYQNVKGFRGLPSEVEDENWFGSSRNESQSILYYAFVENKNVDQLFKLVEEFNGKQEVLSKVHLAVVNIERSN</sequence>
<dbReference type="RefSeq" id="WP_123898276.1">
    <property type="nucleotide sequence ID" value="NZ_RPFJ01000013.1"/>
</dbReference>
<organism evidence="1 2">
    <name type="scientific">Aureibaculum marinum</name>
    <dbReference type="NCBI Taxonomy" id="2487930"/>
    <lineage>
        <taxon>Bacteria</taxon>
        <taxon>Pseudomonadati</taxon>
        <taxon>Bacteroidota</taxon>
        <taxon>Flavobacteriia</taxon>
        <taxon>Flavobacteriales</taxon>
        <taxon>Flavobacteriaceae</taxon>
        <taxon>Aureibaculum</taxon>
    </lineage>
</organism>
<name>A0A3N4NSU3_9FLAO</name>
<reference evidence="1 2" key="1">
    <citation type="submission" date="2018-11" db="EMBL/GenBank/DDBJ databases">
        <title>Aureibaculum marinum gen. nov., sp. nov., a member of the family Flavobacteriaceae isolated from the Bohai Sea.</title>
        <authorList>
            <person name="Ji X."/>
        </authorList>
    </citation>
    <scope>NUCLEOTIDE SEQUENCE [LARGE SCALE GENOMIC DNA]</scope>
    <source>
        <strain evidence="1 2">BH-SD17</strain>
    </source>
</reference>
<proteinExistence type="predicted"/>
<comment type="caution">
    <text evidence="1">The sequence shown here is derived from an EMBL/GenBank/DDBJ whole genome shotgun (WGS) entry which is preliminary data.</text>
</comment>
<accession>A0A3N4NSU3</accession>
<protein>
    <recommendedName>
        <fullName evidence="3">DUF3240 domain-containing protein</fullName>
    </recommendedName>
</protein>
<dbReference type="OrthoDB" id="1524637at2"/>
<dbReference type="Proteomes" id="UP000270856">
    <property type="component" value="Unassembled WGS sequence"/>
</dbReference>
<dbReference type="AlphaFoldDB" id="A0A3N4NSU3"/>
<gene>
    <name evidence="1" type="ORF">EGM88_10680</name>
</gene>
<dbReference type="EMBL" id="RPFJ01000013">
    <property type="protein sequence ID" value="RPD96146.1"/>
    <property type="molecule type" value="Genomic_DNA"/>
</dbReference>
<evidence type="ECO:0008006" key="3">
    <source>
        <dbReference type="Google" id="ProtNLM"/>
    </source>
</evidence>
<keyword evidence="2" id="KW-1185">Reference proteome</keyword>